<keyword evidence="12" id="KW-0472">Membrane</keyword>
<dbReference type="SUPFAM" id="SSF47384">
    <property type="entry name" value="Homodimeric domain of signal transducing histidine kinase"/>
    <property type="match status" value="1"/>
</dbReference>
<evidence type="ECO:0000313" key="16">
    <source>
        <dbReference type="EMBL" id="MBM3226846.1"/>
    </source>
</evidence>
<dbReference type="InterPro" id="IPR001789">
    <property type="entry name" value="Sig_transdc_resp-reg_receiver"/>
</dbReference>
<dbReference type="Pfam" id="PF02518">
    <property type="entry name" value="HATPase_c"/>
    <property type="match status" value="1"/>
</dbReference>
<evidence type="ECO:0000256" key="1">
    <source>
        <dbReference type="ARBA" id="ARBA00000085"/>
    </source>
</evidence>
<keyword evidence="6" id="KW-0812">Transmembrane</keyword>
<dbReference type="Pfam" id="PF00512">
    <property type="entry name" value="HisKA"/>
    <property type="match status" value="1"/>
</dbReference>
<keyword evidence="10" id="KW-1133">Transmembrane helix</keyword>
<dbReference type="Gene3D" id="3.30.565.10">
    <property type="entry name" value="Histidine kinase-like ATPase, C-terminal domain"/>
    <property type="match status" value="1"/>
</dbReference>
<evidence type="ECO:0000256" key="9">
    <source>
        <dbReference type="ARBA" id="ARBA00022840"/>
    </source>
</evidence>
<dbReference type="Proteomes" id="UP000712673">
    <property type="component" value="Unassembled WGS sequence"/>
</dbReference>
<dbReference type="FunFam" id="1.10.287.130:FF:000004">
    <property type="entry name" value="Ethylene receptor 1"/>
    <property type="match status" value="1"/>
</dbReference>
<dbReference type="GO" id="GO:0016020">
    <property type="term" value="C:membrane"/>
    <property type="evidence" value="ECO:0007669"/>
    <property type="project" value="UniProtKB-SubCell"/>
</dbReference>
<evidence type="ECO:0000256" key="10">
    <source>
        <dbReference type="ARBA" id="ARBA00022989"/>
    </source>
</evidence>
<proteinExistence type="predicted"/>
<sequence length="500" mass="53789">MIAHSSEPMAPLLGAVLHACEMGMIVLDGAQRIVLWNEWMAKAAAIPPAQALGATLDELFPHMTGTRAHQAVQNALQHGMAAILSQTLHKAPFPLYRNAAEQQEGTRMQQMVIIKPIDLPPLPRHCLVQITDVTSGALREQLLRKQAQAMQELAEECRKAANAKSAFLANMSHEIRTPMNGVLGMLSLVLSTPLDPEQQQYVETAHSCGDMLLTLLNDILDLSKIEAGRLVLEHIPFDMRLLTEDVIDLMAERAYKKGVELACLMSPEVPRTVCGDPTRLRQILTNLLSDAIKFTEQGEVVLRVTCTTPEDNDVILQCAVCDTGIGMSPEAQSHIFEAFTQADGSTTRKYGGTGLGLTITRHLVTAMQGSLTVESTPGQGSIFRFTARLGVAASPATVSPVATSLQGRRILVVASHAITRQVLQRLLATWGMQYCGVADGPEALHELCVAAAAGTPYELALCDAHLSGGMDGLQLAHAVKAMPATAGVRLILVTPFGQRG</sequence>
<evidence type="ECO:0000259" key="15">
    <source>
        <dbReference type="PROSITE" id="PS50110"/>
    </source>
</evidence>
<feature type="modified residue" description="4-aspartylphosphate" evidence="13">
    <location>
        <position position="463"/>
    </location>
</feature>
<organism evidence="16 17">
    <name type="scientific">Tectimicrobiota bacterium</name>
    <dbReference type="NCBI Taxonomy" id="2528274"/>
    <lineage>
        <taxon>Bacteria</taxon>
        <taxon>Pseudomonadati</taxon>
        <taxon>Nitrospinota/Tectimicrobiota group</taxon>
        <taxon>Candidatus Tectimicrobiota</taxon>
    </lineage>
</organism>
<evidence type="ECO:0000256" key="3">
    <source>
        <dbReference type="ARBA" id="ARBA00012438"/>
    </source>
</evidence>
<dbReference type="CDD" id="cd00130">
    <property type="entry name" value="PAS"/>
    <property type="match status" value="1"/>
</dbReference>
<evidence type="ECO:0000256" key="6">
    <source>
        <dbReference type="ARBA" id="ARBA00022692"/>
    </source>
</evidence>
<gene>
    <name evidence="16" type="ORF">FJZ47_24030</name>
</gene>
<dbReference type="Pfam" id="PF08448">
    <property type="entry name" value="PAS_4"/>
    <property type="match status" value="1"/>
</dbReference>
<feature type="domain" description="Response regulatory" evidence="15">
    <location>
        <begin position="409"/>
        <end position="500"/>
    </location>
</feature>
<dbReference type="InterPro" id="IPR011006">
    <property type="entry name" value="CheY-like_superfamily"/>
</dbReference>
<dbReference type="InterPro" id="IPR035965">
    <property type="entry name" value="PAS-like_dom_sf"/>
</dbReference>
<dbReference type="FunFam" id="3.30.565.10:FF:000078">
    <property type="entry name" value="Two-component sensor histidine kinase"/>
    <property type="match status" value="1"/>
</dbReference>
<evidence type="ECO:0000256" key="4">
    <source>
        <dbReference type="ARBA" id="ARBA00022553"/>
    </source>
</evidence>
<dbReference type="PANTHER" id="PTHR45339">
    <property type="entry name" value="HYBRID SIGNAL TRANSDUCTION HISTIDINE KINASE J"/>
    <property type="match status" value="1"/>
</dbReference>
<dbReference type="AlphaFoldDB" id="A0A938B4U4"/>
<keyword evidence="11" id="KW-0902">Two-component regulatory system</keyword>
<evidence type="ECO:0000256" key="2">
    <source>
        <dbReference type="ARBA" id="ARBA00004370"/>
    </source>
</evidence>
<evidence type="ECO:0000259" key="14">
    <source>
        <dbReference type="PROSITE" id="PS50109"/>
    </source>
</evidence>
<name>A0A938B4U4_UNCTE</name>
<dbReference type="SMART" id="SM00387">
    <property type="entry name" value="HATPase_c"/>
    <property type="match status" value="1"/>
</dbReference>
<dbReference type="InterPro" id="IPR005467">
    <property type="entry name" value="His_kinase_dom"/>
</dbReference>
<accession>A0A938B4U4</accession>
<dbReference type="SMART" id="SM00388">
    <property type="entry name" value="HisKA"/>
    <property type="match status" value="1"/>
</dbReference>
<evidence type="ECO:0000313" key="17">
    <source>
        <dbReference type="Proteomes" id="UP000712673"/>
    </source>
</evidence>
<comment type="caution">
    <text evidence="16">The sequence shown here is derived from an EMBL/GenBank/DDBJ whole genome shotgun (WGS) entry which is preliminary data.</text>
</comment>
<dbReference type="InterPro" id="IPR000014">
    <property type="entry name" value="PAS"/>
</dbReference>
<protein>
    <recommendedName>
        <fullName evidence="3">histidine kinase</fullName>
        <ecNumber evidence="3">2.7.13.3</ecNumber>
    </recommendedName>
</protein>
<feature type="non-terminal residue" evidence="16">
    <location>
        <position position="500"/>
    </location>
</feature>
<dbReference type="SUPFAM" id="SSF55874">
    <property type="entry name" value="ATPase domain of HSP90 chaperone/DNA topoisomerase II/histidine kinase"/>
    <property type="match status" value="1"/>
</dbReference>
<dbReference type="InterPro" id="IPR036097">
    <property type="entry name" value="HisK_dim/P_sf"/>
</dbReference>
<dbReference type="GO" id="GO:0000155">
    <property type="term" value="F:phosphorelay sensor kinase activity"/>
    <property type="evidence" value="ECO:0007669"/>
    <property type="project" value="InterPro"/>
</dbReference>
<dbReference type="CDD" id="cd16922">
    <property type="entry name" value="HATPase_EvgS-ArcB-TorS-like"/>
    <property type="match status" value="1"/>
</dbReference>
<evidence type="ECO:0000256" key="5">
    <source>
        <dbReference type="ARBA" id="ARBA00022679"/>
    </source>
</evidence>
<evidence type="ECO:0000256" key="12">
    <source>
        <dbReference type="ARBA" id="ARBA00023136"/>
    </source>
</evidence>
<dbReference type="GO" id="GO:0005524">
    <property type="term" value="F:ATP binding"/>
    <property type="evidence" value="ECO:0007669"/>
    <property type="project" value="UniProtKB-KW"/>
</dbReference>
<dbReference type="Gene3D" id="3.40.50.2300">
    <property type="match status" value="1"/>
</dbReference>
<dbReference type="Gene3D" id="1.10.287.130">
    <property type="match status" value="1"/>
</dbReference>
<keyword evidence="5" id="KW-0808">Transferase</keyword>
<dbReference type="InterPro" id="IPR003594">
    <property type="entry name" value="HATPase_dom"/>
</dbReference>
<dbReference type="SUPFAM" id="SSF52172">
    <property type="entry name" value="CheY-like"/>
    <property type="match status" value="1"/>
</dbReference>
<reference evidence="16" key="1">
    <citation type="submission" date="2019-03" db="EMBL/GenBank/DDBJ databases">
        <title>Lake Tanganyika Metagenome-Assembled Genomes (MAGs).</title>
        <authorList>
            <person name="Tran P."/>
        </authorList>
    </citation>
    <scope>NUCLEOTIDE SEQUENCE</scope>
    <source>
        <strain evidence="16">K_DeepCast_65m_m2_066</strain>
    </source>
</reference>
<comment type="catalytic activity">
    <reaction evidence="1">
        <text>ATP + protein L-histidine = ADP + protein N-phospho-L-histidine.</text>
        <dbReference type="EC" id="2.7.13.3"/>
    </reaction>
</comment>
<evidence type="ECO:0000256" key="7">
    <source>
        <dbReference type="ARBA" id="ARBA00022741"/>
    </source>
</evidence>
<dbReference type="InterPro" id="IPR036890">
    <property type="entry name" value="HATPase_C_sf"/>
</dbReference>
<dbReference type="InterPro" id="IPR013656">
    <property type="entry name" value="PAS_4"/>
</dbReference>
<keyword evidence="9" id="KW-0067">ATP-binding</keyword>
<dbReference type="PROSITE" id="PS50109">
    <property type="entry name" value="HIS_KIN"/>
    <property type="match status" value="1"/>
</dbReference>
<dbReference type="EC" id="2.7.13.3" evidence="3"/>
<dbReference type="CDD" id="cd00082">
    <property type="entry name" value="HisKA"/>
    <property type="match status" value="1"/>
</dbReference>
<evidence type="ECO:0000256" key="8">
    <source>
        <dbReference type="ARBA" id="ARBA00022777"/>
    </source>
</evidence>
<comment type="subcellular location">
    <subcellularLocation>
        <location evidence="2">Membrane</location>
    </subcellularLocation>
</comment>
<dbReference type="PANTHER" id="PTHR45339:SF1">
    <property type="entry name" value="HYBRID SIGNAL TRANSDUCTION HISTIDINE KINASE J"/>
    <property type="match status" value="1"/>
</dbReference>
<feature type="domain" description="Histidine kinase" evidence="14">
    <location>
        <begin position="170"/>
        <end position="391"/>
    </location>
</feature>
<evidence type="ECO:0000256" key="11">
    <source>
        <dbReference type="ARBA" id="ARBA00023012"/>
    </source>
</evidence>
<dbReference type="SUPFAM" id="SSF55785">
    <property type="entry name" value="PYP-like sensor domain (PAS domain)"/>
    <property type="match status" value="1"/>
</dbReference>
<dbReference type="InterPro" id="IPR004358">
    <property type="entry name" value="Sig_transdc_His_kin-like_C"/>
</dbReference>
<dbReference type="PRINTS" id="PR00344">
    <property type="entry name" value="BCTRLSENSOR"/>
</dbReference>
<dbReference type="PROSITE" id="PS50110">
    <property type="entry name" value="RESPONSE_REGULATORY"/>
    <property type="match status" value="1"/>
</dbReference>
<evidence type="ECO:0000256" key="13">
    <source>
        <dbReference type="PROSITE-ProRule" id="PRU00169"/>
    </source>
</evidence>
<keyword evidence="4 13" id="KW-0597">Phosphoprotein</keyword>
<dbReference type="InterPro" id="IPR003661">
    <property type="entry name" value="HisK_dim/P_dom"/>
</dbReference>
<dbReference type="Gene3D" id="3.30.450.20">
    <property type="entry name" value="PAS domain"/>
    <property type="match status" value="1"/>
</dbReference>
<dbReference type="EMBL" id="VGLS01001075">
    <property type="protein sequence ID" value="MBM3226846.1"/>
    <property type="molecule type" value="Genomic_DNA"/>
</dbReference>
<keyword evidence="8" id="KW-0418">Kinase</keyword>
<keyword evidence="7" id="KW-0547">Nucleotide-binding</keyword>